<keyword evidence="3 6" id="KW-0812">Transmembrane</keyword>
<sequence length="243" mass="24782">MTVFDAVIIGCAGLAGFLLADRGRSTAERRLAMLGGPPIRSTRRRIPGAAIRILVSAVPTATLCLLLGAGSGLLPGLFLGALTWWKLGRAPSPSPSAPRTASLPIVVDLLVAALRAGSDSTQALEAVAESVGGSLGEVLGGVAHRLRLGAEPADAWNELHGPPELTALGRAVARASRTGAPLADVLELHAADCRRTVRVNVLTRSQRVGVSVVGPLGLCFLPAFVLIGVVPLAAGLIVDLVSG</sequence>
<keyword evidence="9" id="KW-1185">Reference proteome</keyword>
<evidence type="ECO:0000313" key="8">
    <source>
        <dbReference type="EMBL" id="GLU47217.1"/>
    </source>
</evidence>
<evidence type="ECO:0000256" key="4">
    <source>
        <dbReference type="ARBA" id="ARBA00022989"/>
    </source>
</evidence>
<comment type="caution">
    <text evidence="8">The sequence shown here is derived from an EMBL/GenBank/DDBJ whole genome shotgun (WGS) entry which is preliminary data.</text>
</comment>
<dbReference type="GO" id="GO:0005886">
    <property type="term" value="C:plasma membrane"/>
    <property type="evidence" value="ECO:0007669"/>
    <property type="project" value="UniProtKB-SubCell"/>
</dbReference>
<evidence type="ECO:0000313" key="9">
    <source>
        <dbReference type="Proteomes" id="UP001165092"/>
    </source>
</evidence>
<evidence type="ECO:0000259" key="7">
    <source>
        <dbReference type="Pfam" id="PF00482"/>
    </source>
</evidence>
<feature type="domain" description="Type II secretion system protein GspF" evidence="7">
    <location>
        <begin position="108"/>
        <end position="229"/>
    </location>
</feature>
<evidence type="ECO:0000256" key="1">
    <source>
        <dbReference type="ARBA" id="ARBA00004651"/>
    </source>
</evidence>
<evidence type="ECO:0000256" key="5">
    <source>
        <dbReference type="ARBA" id="ARBA00023136"/>
    </source>
</evidence>
<accession>A0A9W6P509</accession>
<feature type="transmembrane region" description="Helical" evidence="6">
    <location>
        <begin position="53"/>
        <end position="85"/>
    </location>
</feature>
<evidence type="ECO:0000256" key="2">
    <source>
        <dbReference type="ARBA" id="ARBA00022475"/>
    </source>
</evidence>
<keyword evidence="5 6" id="KW-0472">Membrane</keyword>
<protein>
    <submittedName>
        <fullName evidence="8">Membrane protein</fullName>
    </submittedName>
</protein>
<comment type="subcellular location">
    <subcellularLocation>
        <location evidence="1">Cell membrane</location>
        <topology evidence="1">Multi-pass membrane protein</topology>
    </subcellularLocation>
</comment>
<dbReference type="RefSeq" id="WP_285758237.1">
    <property type="nucleotide sequence ID" value="NZ_BSQG01000002.1"/>
</dbReference>
<reference evidence="8" key="1">
    <citation type="submission" date="2023-02" db="EMBL/GenBank/DDBJ databases">
        <title>Nocardiopsis ansamitocini NBRC 112285.</title>
        <authorList>
            <person name="Ichikawa N."/>
            <person name="Sato H."/>
            <person name="Tonouchi N."/>
        </authorList>
    </citation>
    <scope>NUCLEOTIDE SEQUENCE</scope>
    <source>
        <strain evidence="8">NBRC 112285</strain>
    </source>
</reference>
<keyword evidence="4 6" id="KW-1133">Transmembrane helix</keyword>
<evidence type="ECO:0000256" key="3">
    <source>
        <dbReference type="ARBA" id="ARBA00022692"/>
    </source>
</evidence>
<proteinExistence type="predicted"/>
<feature type="transmembrane region" description="Helical" evidence="6">
    <location>
        <begin position="212"/>
        <end position="238"/>
    </location>
</feature>
<keyword evidence="2" id="KW-1003">Cell membrane</keyword>
<dbReference type="EMBL" id="BSQG01000002">
    <property type="protein sequence ID" value="GLU47217.1"/>
    <property type="molecule type" value="Genomic_DNA"/>
</dbReference>
<organism evidence="8 9">
    <name type="scientific">Nocardiopsis ansamitocini</name>
    <dbReference type="NCBI Taxonomy" id="1670832"/>
    <lineage>
        <taxon>Bacteria</taxon>
        <taxon>Bacillati</taxon>
        <taxon>Actinomycetota</taxon>
        <taxon>Actinomycetes</taxon>
        <taxon>Streptosporangiales</taxon>
        <taxon>Nocardiopsidaceae</taxon>
        <taxon>Nocardiopsis</taxon>
    </lineage>
</organism>
<dbReference type="InterPro" id="IPR018076">
    <property type="entry name" value="T2SS_GspF_dom"/>
</dbReference>
<gene>
    <name evidence="8" type="ORF">Nans01_15680</name>
</gene>
<dbReference type="PANTHER" id="PTHR35007:SF3">
    <property type="entry name" value="POSSIBLE CONSERVED ALANINE RICH MEMBRANE PROTEIN"/>
    <property type="match status" value="1"/>
</dbReference>
<dbReference type="AlphaFoldDB" id="A0A9W6P509"/>
<dbReference type="PANTHER" id="PTHR35007">
    <property type="entry name" value="INTEGRAL MEMBRANE PROTEIN-RELATED"/>
    <property type="match status" value="1"/>
</dbReference>
<dbReference type="Proteomes" id="UP001165092">
    <property type="component" value="Unassembled WGS sequence"/>
</dbReference>
<name>A0A9W6P509_9ACTN</name>
<evidence type="ECO:0000256" key="6">
    <source>
        <dbReference type="SAM" id="Phobius"/>
    </source>
</evidence>
<dbReference type="Pfam" id="PF00482">
    <property type="entry name" value="T2SSF"/>
    <property type="match status" value="1"/>
</dbReference>